<dbReference type="OrthoDB" id="6610185at2759"/>
<keyword evidence="1" id="KW-0732">Signal</keyword>
<sequence>MAFFKILIFITLAVYSVIAEEGVRAKKHAYLTAAPAPVLGYSASAPGSFSYAYSDYTSYPYNYPVVKAAAYHAPAAYPVAAYPASAYAAHAYPAIYHEDDGQYWSRQIRKGLHLSLQSMIPELSRR</sequence>
<feature type="signal peptide" evidence="1">
    <location>
        <begin position="1"/>
        <end position="19"/>
    </location>
</feature>
<evidence type="ECO:0000256" key="1">
    <source>
        <dbReference type="SAM" id="SignalP"/>
    </source>
</evidence>
<protein>
    <submittedName>
        <fullName evidence="2">Uncharacterized protein</fullName>
    </submittedName>
</protein>
<feature type="chain" id="PRO_5035881100" evidence="1">
    <location>
        <begin position="20"/>
        <end position="126"/>
    </location>
</feature>
<dbReference type="EnsemblMetazoa" id="XM_001950802.5">
    <property type="protein sequence ID" value="XP_001950837.4"/>
    <property type="gene ID" value="LOC100161786"/>
</dbReference>
<accession>A0A8R2A5R8</accession>
<evidence type="ECO:0000313" key="2">
    <source>
        <dbReference type="EnsemblMetazoa" id="XP_001950837.4"/>
    </source>
</evidence>
<evidence type="ECO:0000313" key="3">
    <source>
        <dbReference type="Proteomes" id="UP000007819"/>
    </source>
</evidence>
<dbReference type="AlphaFoldDB" id="A0A8R2A5R8"/>
<reference evidence="3" key="1">
    <citation type="submission" date="2010-06" db="EMBL/GenBank/DDBJ databases">
        <authorList>
            <person name="Jiang H."/>
            <person name="Abraham K."/>
            <person name="Ali S."/>
            <person name="Alsbrooks S.L."/>
            <person name="Anim B.N."/>
            <person name="Anosike U.S."/>
            <person name="Attaway T."/>
            <person name="Bandaranaike D.P."/>
            <person name="Battles P.K."/>
            <person name="Bell S.N."/>
            <person name="Bell A.V."/>
            <person name="Beltran B."/>
            <person name="Bickham C."/>
            <person name="Bustamante Y."/>
            <person name="Caleb T."/>
            <person name="Canada A."/>
            <person name="Cardenas V."/>
            <person name="Carter K."/>
            <person name="Chacko J."/>
            <person name="Chandrabose M.N."/>
            <person name="Chavez D."/>
            <person name="Chavez A."/>
            <person name="Chen L."/>
            <person name="Chu H.-S."/>
            <person name="Claassen K.J."/>
            <person name="Cockrell R."/>
            <person name="Collins M."/>
            <person name="Cooper J.A."/>
            <person name="Cree A."/>
            <person name="Curry S.M."/>
            <person name="Da Y."/>
            <person name="Dao M.D."/>
            <person name="Das B."/>
            <person name="Davila M.-L."/>
            <person name="Davy-Carroll L."/>
            <person name="Denson S."/>
            <person name="Dinh H."/>
            <person name="Ebong V.E."/>
            <person name="Edwards J.R."/>
            <person name="Egan A."/>
            <person name="El-Daye J."/>
            <person name="Escobedo L."/>
            <person name="Fernandez S."/>
            <person name="Fernando P.R."/>
            <person name="Flagg N."/>
            <person name="Forbes L.D."/>
            <person name="Fowler R.G."/>
            <person name="Fu Q."/>
            <person name="Gabisi R.A."/>
            <person name="Ganer J."/>
            <person name="Garbino Pronczuk A."/>
            <person name="Garcia R.M."/>
            <person name="Garner T."/>
            <person name="Garrett T.E."/>
            <person name="Gonzalez D.A."/>
            <person name="Hamid H."/>
            <person name="Hawkins E.S."/>
            <person name="Hirani K."/>
            <person name="Hogues M.E."/>
            <person name="Hollins B."/>
            <person name="Hsiao C.-H."/>
            <person name="Jabil R."/>
            <person name="James M.L."/>
            <person name="Jhangiani S.N."/>
            <person name="Johnson B."/>
            <person name="Johnson Q."/>
            <person name="Joshi V."/>
            <person name="Kalu J.B."/>
            <person name="Kam C."/>
            <person name="Kashfia A."/>
            <person name="Keebler J."/>
            <person name="Kisamo H."/>
            <person name="Kovar C.L."/>
            <person name="Lago L.A."/>
            <person name="Lai C.-Y."/>
            <person name="Laidlaw J."/>
            <person name="Lara F."/>
            <person name="Le T.-K."/>
            <person name="Lee S.L."/>
            <person name="Legall F.H."/>
            <person name="Lemon S.J."/>
            <person name="Lewis L.R."/>
            <person name="Li B."/>
            <person name="Liu Y."/>
            <person name="Liu Y.-S."/>
            <person name="Lopez J."/>
            <person name="Lozado R.J."/>
            <person name="Lu J."/>
            <person name="Madu R.C."/>
            <person name="Maheshwari M."/>
            <person name="Maheshwari R."/>
            <person name="Malloy K."/>
            <person name="Martinez E."/>
            <person name="Mathew T."/>
            <person name="Mercado I.C."/>
            <person name="Mercado C."/>
            <person name="Meyer B."/>
            <person name="Montgomery K."/>
            <person name="Morgan M.B."/>
            <person name="Munidasa M."/>
            <person name="Nazareth L.V."/>
            <person name="Nelson J."/>
            <person name="Ng B.M."/>
            <person name="Nguyen N.B."/>
            <person name="Nguyen P.Q."/>
            <person name="Nguyen T."/>
            <person name="Obregon M."/>
            <person name="Okwuonu G.O."/>
            <person name="Onwere C.G."/>
            <person name="Orozco G."/>
            <person name="Parra A."/>
            <person name="Patel S."/>
            <person name="Patil S."/>
            <person name="Perez A."/>
            <person name="Perez Y."/>
            <person name="Pham C."/>
            <person name="Primus E.L."/>
            <person name="Pu L.-L."/>
            <person name="Puazo M."/>
            <person name="Qin X."/>
            <person name="Quiroz J.B."/>
            <person name="Reese J."/>
            <person name="Richards S."/>
            <person name="Rives C.M."/>
            <person name="Robberts R."/>
            <person name="Ruiz S.J."/>
            <person name="Ruiz M.J."/>
            <person name="Santibanez J."/>
            <person name="Schneider B.W."/>
            <person name="Sisson I."/>
            <person name="Smith M."/>
            <person name="Sodergren E."/>
            <person name="Song X.-Z."/>
            <person name="Song B.B."/>
            <person name="Summersgill H."/>
            <person name="Thelus R."/>
            <person name="Thornton R.D."/>
            <person name="Trejos Z.Y."/>
            <person name="Usmani K."/>
            <person name="Vattathil S."/>
            <person name="Villasana D."/>
            <person name="Walker D.L."/>
            <person name="Wang S."/>
            <person name="Wang K."/>
            <person name="White C.S."/>
            <person name="Williams A.C."/>
            <person name="Williamson J."/>
            <person name="Wilson K."/>
            <person name="Woghiren I.O."/>
            <person name="Woodworth J.R."/>
            <person name="Worley K.C."/>
            <person name="Wright R.A."/>
            <person name="Wu W."/>
            <person name="Young L."/>
            <person name="Zhang L."/>
            <person name="Zhang J."/>
            <person name="Zhu Y."/>
            <person name="Muzny D.M."/>
            <person name="Weinstock G."/>
            <person name="Gibbs R.A."/>
        </authorList>
    </citation>
    <scope>NUCLEOTIDE SEQUENCE [LARGE SCALE GENOMIC DNA]</scope>
    <source>
        <strain evidence="3">LSR1</strain>
    </source>
</reference>
<dbReference type="KEGG" id="api:100161786"/>
<reference evidence="2" key="2">
    <citation type="submission" date="2022-06" db="UniProtKB">
        <authorList>
            <consortium name="EnsemblMetazoa"/>
        </authorList>
    </citation>
    <scope>IDENTIFICATION</scope>
</reference>
<name>A0A8R2A5R8_ACYPI</name>
<dbReference type="RefSeq" id="XP_001950837.4">
    <property type="nucleotide sequence ID" value="XM_001950802.4"/>
</dbReference>
<dbReference type="GeneID" id="100161786"/>
<proteinExistence type="predicted"/>
<dbReference type="Proteomes" id="UP000007819">
    <property type="component" value="Chromosome A2"/>
</dbReference>
<keyword evidence="3" id="KW-1185">Reference proteome</keyword>
<organism evidence="2 3">
    <name type="scientific">Acyrthosiphon pisum</name>
    <name type="common">Pea aphid</name>
    <dbReference type="NCBI Taxonomy" id="7029"/>
    <lineage>
        <taxon>Eukaryota</taxon>
        <taxon>Metazoa</taxon>
        <taxon>Ecdysozoa</taxon>
        <taxon>Arthropoda</taxon>
        <taxon>Hexapoda</taxon>
        <taxon>Insecta</taxon>
        <taxon>Pterygota</taxon>
        <taxon>Neoptera</taxon>
        <taxon>Paraneoptera</taxon>
        <taxon>Hemiptera</taxon>
        <taxon>Sternorrhyncha</taxon>
        <taxon>Aphidomorpha</taxon>
        <taxon>Aphidoidea</taxon>
        <taxon>Aphididae</taxon>
        <taxon>Macrosiphini</taxon>
        <taxon>Acyrthosiphon</taxon>
    </lineage>
</organism>